<feature type="chain" id="PRO_5035293004" evidence="1">
    <location>
        <begin position="23"/>
        <end position="246"/>
    </location>
</feature>
<evidence type="ECO:0000313" key="3">
    <source>
        <dbReference type="Proteomes" id="UP000722791"/>
    </source>
</evidence>
<evidence type="ECO:0000256" key="1">
    <source>
        <dbReference type="SAM" id="SignalP"/>
    </source>
</evidence>
<evidence type="ECO:0000313" key="2">
    <source>
        <dbReference type="EMBL" id="GIM05562.1"/>
    </source>
</evidence>
<keyword evidence="1" id="KW-0732">Signal</keyword>
<name>A0A8J4GEP4_9CHLO</name>
<accession>A0A8J4GEP4</accession>
<reference evidence="2" key="1">
    <citation type="journal article" date="2021" name="Proc. Natl. Acad. Sci. U.S.A.">
        <title>Three genomes in the algal genus Volvox reveal the fate of a haploid sex-determining region after a transition to homothallism.</title>
        <authorList>
            <person name="Yamamoto K."/>
            <person name="Hamaji T."/>
            <person name="Kawai-Toyooka H."/>
            <person name="Matsuzaki R."/>
            <person name="Takahashi F."/>
            <person name="Nishimura Y."/>
            <person name="Kawachi M."/>
            <person name="Noguchi H."/>
            <person name="Minakuchi Y."/>
            <person name="Umen J.G."/>
            <person name="Toyoda A."/>
            <person name="Nozaki H."/>
        </authorList>
    </citation>
    <scope>NUCLEOTIDE SEQUENCE</scope>
    <source>
        <strain evidence="2">NIES-3785</strain>
    </source>
</reference>
<sequence length="246" mass="27145">MLLKYISRLLALVVVVMRPVEAQGSNGGSSPPQPPSWPSAYEMAFTTTFSTSITYLPNGFKTPVHVWYQQIKIVNPKTGQFGIIGAQMRMEAFGGRNIYIGNLTRNTTVNPDVEYVVLPQIDKKACLKYTNRPITNAKQPIDMVILPDITGWTFAGTAMLGQKKAYIWQSTSLYPNTSVVTRETFYVETSTQKPLRYIYGMSIYDFTLYKPGPITDSSKLFAAPKLSCTAFGGGGMTTTSIQASST</sequence>
<gene>
    <name evidence="2" type="ORF">Vretimale_10028</name>
</gene>
<proteinExistence type="predicted"/>
<protein>
    <submittedName>
        <fullName evidence="2">Uncharacterized protein</fullName>
    </submittedName>
</protein>
<comment type="caution">
    <text evidence="2">The sequence shown here is derived from an EMBL/GenBank/DDBJ whole genome shotgun (WGS) entry which is preliminary data.</text>
</comment>
<organism evidence="2 3">
    <name type="scientific">Volvox reticuliferus</name>
    <dbReference type="NCBI Taxonomy" id="1737510"/>
    <lineage>
        <taxon>Eukaryota</taxon>
        <taxon>Viridiplantae</taxon>
        <taxon>Chlorophyta</taxon>
        <taxon>core chlorophytes</taxon>
        <taxon>Chlorophyceae</taxon>
        <taxon>CS clade</taxon>
        <taxon>Chlamydomonadales</taxon>
        <taxon>Volvocaceae</taxon>
        <taxon>Volvox</taxon>
    </lineage>
</organism>
<feature type="non-terminal residue" evidence="2">
    <location>
        <position position="1"/>
    </location>
</feature>
<dbReference type="EMBL" id="BNCQ01000019">
    <property type="protein sequence ID" value="GIM05562.1"/>
    <property type="molecule type" value="Genomic_DNA"/>
</dbReference>
<dbReference type="Proteomes" id="UP000722791">
    <property type="component" value="Unassembled WGS sequence"/>
</dbReference>
<dbReference type="AlphaFoldDB" id="A0A8J4GEP4"/>
<feature type="signal peptide" evidence="1">
    <location>
        <begin position="1"/>
        <end position="22"/>
    </location>
</feature>